<evidence type="ECO:0000313" key="2">
    <source>
        <dbReference type="EMBL" id="CAL1613686.1"/>
    </source>
</evidence>
<proteinExistence type="predicted"/>
<evidence type="ECO:0000256" key="1">
    <source>
        <dbReference type="SAM" id="Phobius"/>
    </source>
</evidence>
<dbReference type="Proteomes" id="UP001497482">
    <property type="component" value="Chromosome 8"/>
</dbReference>
<keyword evidence="1" id="KW-0472">Membrane</keyword>
<evidence type="ECO:0008006" key="4">
    <source>
        <dbReference type="Google" id="ProtNLM"/>
    </source>
</evidence>
<evidence type="ECO:0000313" key="3">
    <source>
        <dbReference type="Proteomes" id="UP001497482"/>
    </source>
</evidence>
<feature type="transmembrane region" description="Helical" evidence="1">
    <location>
        <begin position="63"/>
        <end position="81"/>
    </location>
</feature>
<sequence length="121" mass="12207">MDVAGWAWWAGFDPGGYRRSGGAAGGACDEIGGWCAGASGLSHLLPDCGGVVHGSVPTPSVGLVLRLLGSVFVLLFLGLFLNARDDWAFVRAEECSAASAEVQRRLGSGGIDVGGGVGADD</sequence>
<dbReference type="EMBL" id="OZ035830">
    <property type="protein sequence ID" value="CAL1613686.1"/>
    <property type="molecule type" value="Genomic_DNA"/>
</dbReference>
<gene>
    <name evidence="2" type="ORF">KC01_LOCUS39856</name>
</gene>
<name>A0AAV2MKJ7_KNICA</name>
<keyword evidence="1" id="KW-0812">Transmembrane</keyword>
<keyword evidence="1" id="KW-1133">Transmembrane helix</keyword>
<dbReference type="AlphaFoldDB" id="A0AAV2MKJ7"/>
<protein>
    <recommendedName>
        <fullName evidence="4">Transmembrane protein</fullName>
    </recommendedName>
</protein>
<organism evidence="2 3">
    <name type="scientific">Knipowitschia caucasica</name>
    <name type="common">Caucasian dwarf goby</name>
    <name type="synonym">Pomatoschistus caucasicus</name>
    <dbReference type="NCBI Taxonomy" id="637954"/>
    <lineage>
        <taxon>Eukaryota</taxon>
        <taxon>Metazoa</taxon>
        <taxon>Chordata</taxon>
        <taxon>Craniata</taxon>
        <taxon>Vertebrata</taxon>
        <taxon>Euteleostomi</taxon>
        <taxon>Actinopterygii</taxon>
        <taxon>Neopterygii</taxon>
        <taxon>Teleostei</taxon>
        <taxon>Neoteleostei</taxon>
        <taxon>Acanthomorphata</taxon>
        <taxon>Gobiaria</taxon>
        <taxon>Gobiiformes</taxon>
        <taxon>Gobioidei</taxon>
        <taxon>Gobiidae</taxon>
        <taxon>Gobiinae</taxon>
        <taxon>Knipowitschia</taxon>
    </lineage>
</organism>
<reference evidence="2 3" key="1">
    <citation type="submission" date="2024-04" db="EMBL/GenBank/DDBJ databases">
        <authorList>
            <person name="Waldvogel A.-M."/>
            <person name="Schoenle A."/>
        </authorList>
    </citation>
    <scope>NUCLEOTIDE SEQUENCE [LARGE SCALE GENOMIC DNA]</scope>
</reference>
<keyword evidence="3" id="KW-1185">Reference proteome</keyword>
<accession>A0AAV2MKJ7</accession>